<reference evidence="1 2" key="1">
    <citation type="submission" date="2014-04" db="EMBL/GenBank/DDBJ databases">
        <authorList>
            <consortium name="DOE Joint Genome Institute"/>
            <person name="Kuo A."/>
            <person name="Kohler A."/>
            <person name="Jargeat P."/>
            <person name="Nagy L.G."/>
            <person name="Floudas D."/>
            <person name="Copeland A."/>
            <person name="Barry K.W."/>
            <person name="Cichocki N."/>
            <person name="Veneault-Fourrey C."/>
            <person name="LaButti K."/>
            <person name="Lindquist E.A."/>
            <person name="Lipzen A."/>
            <person name="Lundell T."/>
            <person name="Morin E."/>
            <person name="Murat C."/>
            <person name="Sun H."/>
            <person name="Tunlid A."/>
            <person name="Henrissat B."/>
            <person name="Grigoriev I.V."/>
            <person name="Hibbett D.S."/>
            <person name="Martin F."/>
            <person name="Nordberg H.P."/>
            <person name="Cantor M.N."/>
            <person name="Hua S.X."/>
        </authorList>
    </citation>
    <scope>NUCLEOTIDE SEQUENCE [LARGE SCALE GENOMIC DNA]</scope>
    <source>
        <strain evidence="1 2">Ve08.2h10</strain>
    </source>
</reference>
<gene>
    <name evidence="1" type="ORF">PAXRUDRAFT_28817</name>
</gene>
<name>A0A0D0DHB8_9AGAM</name>
<evidence type="ECO:0000313" key="2">
    <source>
        <dbReference type="Proteomes" id="UP000054538"/>
    </source>
</evidence>
<dbReference type="Proteomes" id="UP000054538">
    <property type="component" value="Unassembled WGS sequence"/>
</dbReference>
<evidence type="ECO:0000313" key="1">
    <source>
        <dbReference type="EMBL" id="KIK77400.1"/>
    </source>
</evidence>
<reference evidence="2" key="2">
    <citation type="submission" date="2015-01" db="EMBL/GenBank/DDBJ databases">
        <title>Evolutionary Origins and Diversification of the Mycorrhizal Mutualists.</title>
        <authorList>
            <consortium name="DOE Joint Genome Institute"/>
            <consortium name="Mycorrhizal Genomics Consortium"/>
            <person name="Kohler A."/>
            <person name="Kuo A."/>
            <person name="Nagy L.G."/>
            <person name="Floudas D."/>
            <person name="Copeland A."/>
            <person name="Barry K.W."/>
            <person name="Cichocki N."/>
            <person name="Veneault-Fourrey C."/>
            <person name="LaButti K."/>
            <person name="Lindquist E.A."/>
            <person name="Lipzen A."/>
            <person name="Lundell T."/>
            <person name="Morin E."/>
            <person name="Murat C."/>
            <person name="Riley R."/>
            <person name="Ohm R."/>
            <person name="Sun H."/>
            <person name="Tunlid A."/>
            <person name="Henrissat B."/>
            <person name="Grigoriev I.V."/>
            <person name="Hibbett D.S."/>
            <person name="Martin F."/>
        </authorList>
    </citation>
    <scope>NUCLEOTIDE SEQUENCE [LARGE SCALE GENOMIC DNA]</scope>
    <source>
        <strain evidence="2">Ve08.2h10</strain>
    </source>
</reference>
<dbReference type="InParanoid" id="A0A0D0DHB8"/>
<dbReference type="EMBL" id="KN827002">
    <property type="protein sequence ID" value="KIK77400.1"/>
    <property type="molecule type" value="Genomic_DNA"/>
</dbReference>
<keyword evidence="2" id="KW-1185">Reference proteome</keyword>
<dbReference type="HOGENOM" id="CLU_112985_0_0_1"/>
<protein>
    <submittedName>
        <fullName evidence="1">Uncharacterized protein</fullName>
    </submittedName>
</protein>
<organism evidence="1 2">
    <name type="scientific">Paxillus rubicundulus Ve08.2h10</name>
    <dbReference type="NCBI Taxonomy" id="930991"/>
    <lineage>
        <taxon>Eukaryota</taxon>
        <taxon>Fungi</taxon>
        <taxon>Dikarya</taxon>
        <taxon>Basidiomycota</taxon>
        <taxon>Agaricomycotina</taxon>
        <taxon>Agaricomycetes</taxon>
        <taxon>Agaricomycetidae</taxon>
        <taxon>Boletales</taxon>
        <taxon>Paxilineae</taxon>
        <taxon>Paxillaceae</taxon>
        <taxon>Paxillus</taxon>
    </lineage>
</organism>
<proteinExistence type="predicted"/>
<dbReference type="OrthoDB" id="2649605at2759"/>
<dbReference type="AlphaFoldDB" id="A0A0D0DHB8"/>
<accession>A0A0D0DHB8</accession>
<sequence length="141" mass="16090">MEIFIHGIEALPDDILQAAIIEKYATAERSCYQLLLATWDLKEMKCKVHTQEQTQLHLESSHSLNKAELKYQLSIYSDHSVTDVAREDTTKLSTMHHCACSHGLDVDINEVDELTINDTVTCGRVEIDNEIEEVDDEPHHE</sequence>